<dbReference type="InterPro" id="IPR058163">
    <property type="entry name" value="LysR-type_TF_proteobact-type"/>
</dbReference>
<dbReference type="Proteomes" id="UP000824066">
    <property type="component" value="Chromosome"/>
</dbReference>
<dbReference type="Pfam" id="PF00126">
    <property type="entry name" value="HTH_1"/>
    <property type="match status" value="1"/>
</dbReference>
<evidence type="ECO:0000313" key="8">
    <source>
        <dbReference type="Proteomes" id="UP000824066"/>
    </source>
</evidence>
<evidence type="ECO:0000256" key="2">
    <source>
        <dbReference type="ARBA" id="ARBA00023015"/>
    </source>
</evidence>
<keyword evidence="4" id="KW-0804">Transcription</keyword>
<gene>
    <name evidence="7" type="ORF">KSS97_16270</name>
</gene>
<dbReference type="PANTHER" id="PTHR30537:SF3">
    <property type="entry name" value="TRANSCRIPTIONAL REGULATORY PROTEIN"/>
    <property type="match status" value="1"/>
</dbReference>
<evidence type="ECO:0000313" key="7">
    <source>
        <dbReference type="EMBL" id="QXI51108.1"/>
    </source>
</evidence>
<sequence>MALEDVGQIHDCARLPPSINSDDRHLDNLKDLQALEFFLVTARCSCFMQAARSLNVKASLLRKKLSRLSIHYGSPLFEHRGNALVLSQDGRRLRNQLLAHRALLALPDAFVEDQALVRVAVAEPLLHDILNRELLGFVRQHANVRLNLLRLDSNPDQEPVEADVVVWLTDPQAQAPRLSFPVAELNCLAELEYIPHIAKRYSREASRPRSLAELQDYMLVSLHDYAKMPSLQPWNSTVGTRRSGVTQVNSYELMRQMIQWSACVGLLPHYVCALDKTLQPLPDLFDRGMPMQVWMAVHRDEAHREEVARLAALVRAAFEQLREWFQNER</sequence>
<accession>A0ABX8Q6W8</accession>
<name>A0ABX8Q6W8_PSECO</name>
<dbReference type="EMBL" id="CP077080">
    <property type="protein sequence ID" value="QXI51108.1"/>
    <property type="molecule type" value="Genomic_DNA"/>
</dbReference>
<reference evidence="7 8" key="1">
    <citation type="journal article" date="2021" name="Microorganisms">
        <title>The Ever-Expanding Pseudomonas Genus: Description of 43 New Species and Partition of the Pseudomonas putida Group.</title>
        <authorList>
            <person name="Girard L."/>
            <person name="Lood C."/>
            <person name="Hofte M."/>
            <person name="Vandamme P."/>
            <person name="Rokni-Zadeh H."/>
            <person name="van Noort V."/>
            <person name="Lavigne R."/>
            <person name="De Mot R."/>
        </authorList>
    </citation>
    <scope>NUCLEOTIDE SEQUENCE [LARGE SCALE GENOMIC DNA]</scope>
    <source>
        <strain evidence="7 8">SWRI17</strain>
    </source>
</reference>
<proteinExistence type="inferred from homology"/>
<evidence type="ECO:0000259" key="5">
    <source>
        <dbReference type="Pfam" id="PF00126"/>
    </source>
</evidence>
<evidence type="ECO:0000256" key="4">
    <source>
        <dbReference type="ARBA" id="ARBA00023163"/>
    </source>
</evidence>
<feature type="domain" description="HTH lysR-type" evidence="5">
    <location>
        <begin position="32"/>
        <end position="91"/>
    </location>
</feature>
<feature type="domain" description="LysR substrate-binding" evidence="6">
    <location>
        <begin position="114"/>
        <end position="318"/>
    </location>
</feature>
<dbReference type="RefSeq" id="WP_217859618.1">
    <property type="nucleotide sequence ID" value="NZ_CP077080.1"/>
</dbReference>
<keyword evidence="3" id="KW-0238">DNA-binding</keyword>
<evidence type="ECO:0000259" key="6">
    <source>
        <dbReference type="Pfam" id="PF03466"/>
    </source>
</evidence>
<dbReference type="InterPro" id="IPR000847">
    <property type="entry name" value="LysR_HTH_N"/>
</dbReference>
<evidence type="ECO:0000256" key="1">
    <source>
        <dbReference type="ARBA" id="ARBA00009437"/>
    </source>
</evidence>
<dbReference type="Pfam" id="PF03466">
    <property type="entry name" value="LysR_substrate"/>
    <property type="match status" value="1"/>
</dbReference>
<dbReference type="PANTHER" id="PTHR30537">
    <property type="entry name" value="HTH-TYPE TRANSCRIPTIONAL REGULATOR"/>
    <property type="match status" value="1"/>
</dbReference>
<keyword evidence="8" id="KW-1185">Reference proteome</keyword>
<dbReference type="InterPro" id="IPR005119">
    <property type="entry name" value="LysR_subst-bd"/>
</dbReference>
<organism evidence="7 8">
    <name type="scientific">Pseudomonas canavaninivorans</name>
    <dbReference type="NCBI Taxonomy" id="2842348"/>
    <lineage>
        <taxon>Bacteria</taxon>
        <taxon>Pseudomonadati</taxon>
        <taxon>Pseudomonadota</taxon>
        <taxon>Gammaproteobacteria</taxon>
        <taxon>Pseudomonadales</taxon>
        <taxon>Pseudomonadaceae</taxon>
        <taxon>Pseudomonas</taxon>
    </lineage>
</organism>
<protein>
    <submittedName>
        <fullName evidence="7">LysR family transcriptional regulator</fullName>
    </submittedName>
</protein>
<comment type="similarity">
    <text evidence="1">Belongs to the LysR transcriptional regulatory family.</text>
</comment>
<evidence type="ECO:0000256" key="3">
    <source>
        <dbReference type="ARBA" id="ARBA00023125"/>
    </source>
</evidence>
<keyword evidence="2" id="KW-0805">Transcription regulation</keyword>